<reference evidence="2" key="1">
    <citation type="journal article" date="2019" name="Int. J. Syst. Evol. Microbiol.">
        <title>The Global Catalogue of Microorganisms (GCM) 10K type strain sequencing project: providing services to taxonomists for standard genome sequencing and annotation.</title>
        <authorList>
            <consortium name="The Broad Institute Genomics Platform"/>
            <consortium name="The Broad Institute Genome Sequencing Center for Infectious Disease"/>
            <person name="Wu L."/>
            <person name="Ma J."/>
        </authorList>
    </citation>
    <scope>NUCLEOTIDE SEQUENCE [LARGE SCALE GENOMIC DNA]</scope>
    <source>
        <strain evidence="2">JCM 17064</strain>
    </source>
</reference>
<comment type="caution">
    <text evidence="1">The sequence shown here is derived from an EMBL/GenBank/DDBJ whole genome shotgun (WGS) entry which is preliminary data.</text>
</comment>
<evidence type="ECO:0000313" key="1">
    <source>
        <dbReference type="EMBL" id="GAA4038834.1"/>
    </source>
</evidence>
<keyword evidence="2" id="KW-1185">Reference proteome</keyword>
<dbReference type="NCBIfam" id="TIGR04131">
    <property type="entry name" value="Bac_Flav_CTERM"/>
    <property type="match status" value="1"/>
</dbReference>
<dbReference type="Proteomes" id="UP001500968">
    <property type="component" value="Unassembled WGS sequence"/>
</dbReference>
<protein>
    <recommendedName>
        <fullName evidence="3">Gliding motility-associated C-terminal domain-containing protein</fullName>
    </recommendedName>
</protein>
<proteinExistence type="predicted"/>
<dbReference type="InterPro" id="IPR026341">
    <property type="entry name" value="T9SS_type_B"/>
</dbReference>
<organism evidence="1 2">
    <name type="scientific">Flavobacterium cheonhonense</name>
    <dbReference type="NCBI Taxonomy" id="706185"/>
    <lineage>
        <taxon>Bacteria</taxon>
        <taxon>Pseudomonadati</taxon>
        <taxon>Bacteroidota</taxon>
        <taxon>Flavobacteriia</taxon>
        <taxon>Flavobacteriales</taxon>
        <taxon>Flavobacteriaceae</taxon>
        <taxon>Flavobacterium</taxon>
    </lineage>
</organism>
<sequence length="1138" mass="123921">MKDMRWQIGVILLFLTQFTFGQLSNFTLAVTKVDETCTANGELQFSVSNTTAGATMLYSVYRLPNVTTPISVQSATSLTGLIAGDYRVIATQSLGSQSGSQQQDVTIDDEVNILTYQVTGNDEICSFDGSIIITTLTGTAVNYEIFSGPVIRPIQTSNTFPNLTTGTYQVRVRDNCGEAVTQTYTVEKANTNLEFELFPPELDDCSVNVSAEFEPLVPNGVIAYPLTVTTTVTPPSGPNLVYTQTVSSGQFFLQNIPFFEENYSYTFTVVDRCGTIFTVNGLISNLNTDPYYSLAPIDCSHKTAVFFNVITLNLLSAPSGYSLSVPHNFTSQIVNNSVAVPDMIAGTYTFKAVSPCNESFTIVVEVIFTESPPFDLVYNVGCNFGSVLIYNIQELFLISAPPAYTLPLPYNYTSQINSANYIGLVLPVGTYVFNAIGLCGGTDPIEIIVDLIPAPGPPAPILGIGCSPGYGAVYFTAELSSVTILTAPPSYQQTLPFNVSDGINQNGTAFFLDMLPAGNYTFEAIVCGIPFIVPFTIQGYQPVTDIVINPNCGSFDLSLAHSSNNLGFTTYWLQKWNPITNSWGHPVTNVGYTEGFLPNNSNSYPLVNNAINYNFATLGSFRVLKVFDLFEDEVLFRCYETLQEFEFNGLPKITDVYAVSCGNTFEVIVLAEGLNPMQYRITTKNGQPFAVDNGNSNMFSGLEAATYNFQVEDACGNLLNSAFEIVSPNPLEITANTILCNGENLTLSVPDFAFFQYQWWKGNDTANILSTTSSLDFLPFNVPNNNGTYYVSISYTNNTASCLNQVLSYTINVSNTQPNAGDNNTVSYCGRQGNINLFALLQGSYDANGTWSELTSSGTLTNNLWNSAAVAFGTYQFKYRVVGNCNASDEAFVNITLKEIPQQPIASSDTVICDTRSLNLYASTVPNATYVWSGPNGFASQQQNPMLNPLSLTDSGTYSVYTVLDGCQSTPDTVEITVNQLPIVSLSQDCINDEYVVAATTGSNVTFDWAGPDGFSSSQNPIVITKAATGNYDLTITDQNGCSVTQSINVIRTICSIPKGVSANNDGDNDSLDLTGFGVERLKIFNRYGMLVYEMGNYVNQWKGQDKYGHILPSATYYYLATMDTGEVKSGWVYLIHD</sequence>
<evidence type="ECO:0008006" key="3">
    <source>
        <dbReference type="Google" id="ProtNLM"/>
    </source>
</evidence>
<gene>
    <name evidence="1" type="ORF">GCM10022386_25770</name>
</gene>
<evidence type="ECO:0000313" key="2">
    <source>
        <dbReference type="Proteomes" id="UP001500968"/>
    </source>
</evidence>
<dbReference type="InterPro" id="IPR013783">
    <property type="entry name" value="Ig-like_fold"/>
</dbReference>
<dbReference type="EMBL" id="BAABCR010000021">
    <property type="protein sequence ID" value="GAA4038834.1"/>
    <property type="molecule type" value="Genomic_DNA"/>
</dbReference>
<name>A0ABP7UA57_9FLAO</name>
<accession>A0ABP7UA57</accession>
<dbReference type="Pfam" id="PF13585">
    <property type="entry name" value="CHU_C"/>
    <property type="match status" value="1"/>
</dbReference>
<dbReference type="RefSeq" id="WP_324692098.1">
    <property type="nucleotide sequence ID" value="NZ_BAABCR010000021.1"/>
</dbReference>
<dbReference type="Gene3D" id="2.60.40.10">
    <property type="entry name" value="Immunoglobulins"/>
    <property type="match status" value="2"/>
</dbReference>